<dbReference type="Gene3D" id="3.90.640.10">
    <property type="entry name" value="Actin, Chain A, domain 4"/>
    <property type="match status" value="1"/>
</dbReference>
<dbReference type="Pfam" id="PF00022">
    <property type="entry name" value="Actin"/>
    <property type="match status" value="1"/>
</dbReference>
<dbReference type="AlphaFoldDB" id="A0A0S4TK46"/>
<dbReference type="VEuPathDB" id="CryptoDB:CHUDEA8_2200"/>
<evidence type="ECO:0000256" key="4">
    <source>
        <dbReference type="ARBA" id="ARBA00022840"/>
    </source>
</evidence>
<proteinExistence type="inferred from homology"/>
<keyword evidence="3" id="KW-0378">Hydrolase</keyword>
<dbReference type="PRINTS" id="PR00190">
    <property type="entry name" value="ACTIN"/>
</dbReference>
<name>A0A0S4TK46_CRYHO</name>
<dbReference type="InterPro" id="IPR043129">
    <property type="entry name" value="ATPase_NBD"/>
</dbReference>
<dbReference type="VEuPathDB" id="CryptoDB:Chro.80259"/>
<dbReference type="InterPro" id="IPR004000">
    <property type="entry name" value="Actin"/>
</dbReference>
<gene>
    <name evidence="7" type="ORF">CHUDEA8_2200</name>
</gene>
<dbReference type="PROSITE" id="PS01036">
    <property type="entry name" value="HSP70_3"/>
    <property type="match status" value="1"/>
</dbReference>
<keyword evidence="2" id="KW-0547">Nucleotide-binding</keyword>
<evidence type="ECO:0000256" key="2">
    <source>
        <dbReference type="ARBA" id="ARBA00022741"/>
    </source>
</evidence>
<dbReference type="GO" id="GO:0016787">
    <property type="term" value="F:hydrolase activity"/>
    <property type="evidence" value="ECO:0007669"/>
    <property type="project" value="UniProtKB-KW"/>
</dbReference>
<dbReference type="OrthoDB" id="5132116at2759"/>
<comment type="similarity">
    <text evidence="1 6">Belongs to the actin family.</text>
</comment>
<dbReference type="GO" id="GO:0005524">
    <property type="term" value="F:ATP binding"/>
    <property type="evidence" value="ECO:0007669"/>
    <property type="project" value="UniProtKB-KW"/>
</dbReference>
<dbReference type="FunFam" id="3.30.420.40:FF:000058">
    <property type="entry name" value="Putative actin-related protein 5"/>
    <property type="match status" value="1"/>
</dbReference>
<dbReference type="PANTHER" id="PTHR11937">
    <property type="entry name" value="ACTIN"/>
    <property type="match status" value="1"/>
</dbReference>
<protein>
    <recommendedName>
        <fullName evidence="8">Actin</fullName>
    </recommendedName>
</protein>
<sequence>MSGKETFIGGDDVGAIIVDVGSYMTKIGYGGEDCPRQVWPSVVGVKESGDKRFPLNFLSYLEDVSVEPCLKYVDGDLILNGDVFEEIIRTTSGKIGLSTDLREHPILLTEPSKHNRQIREKEVEIMFEKFDVPAVYTAKKAILSAFSVGRSSGLVVDIGATATSIVPILDGYTLQKPLCEYPIGGDFLDDQIARHLLKEKNLSISPNFSFKKIIHKDKPLSYESVNLEKVTSSYIEYGKREVLRNIKESICRCVEHEEVAKTSSALATSTYELPDGTLIDSEPIGIRVPECLLNPEMIINDSEFPPVNTNGFPGLCSAISNTIIACDIDIRKDLIGAVILTGGTSIIPGLADRVSKSLAEDDKLSGGGPKLKIISPNSTVERRFSSWIGGSILASLGSFQQMWFSKEEYTEHGAKLVERKCSN</sequence>
<keyword evidence="4" id="KW-0067">ATP-binding</keyword>
<evidence type="ECO:0000256" key="1">
    <source>
        <dbReference type="ARBA" id="ARBA00006752"/>
    </source>
</evidence>
<accession>A0A0S4TK46</accession>
<dbReference type="Proteomes" id="UP000199752">
    <property type="component" value="Chromosome 8"/>
</dbReference>
<evidence type="ECO:0000256" key="5">
    <source>
        <dbReference type="ARBA" id="ARBA00049360"/>
    </source>
</evidence>
<evidence type="ECO:0000256" key="6">
    <source>
        <dbReference type="RuleBase" id="RU000487"/>
    </source>
</evidence>
<dbReference type="SUPFAM" id="SSF53067">
    <property type="entry name" value="Actin-like ATPase domain"/>
    <property type="match status" value="2"/>
</dbReference>
<dbReference type="SMART" id="SM00268">
    <property type="entry name" value="ACTIN"/>
    <property type="match status" value="1"/>
</dbReference>
<organism evidence="7">
    <name type="scientific">Cryptosporidium hominis</name>
    <dbReference type="NCBI Taxonomy" id="237895"/>
    <lineage>
        <taxon>Eukaryota</taxon>
        <taxon>Sar</taxon>
        <taxon>Alveolata</taxon>
        <taxon>Apicomplexa</taxon>
        <taxon>Conoidasida</taxon>
        <taxon>Coccidia</taxon>
        <taxon>Eucoccidiorida</taxon>
        <taxon>Eimeriorina</taxon>
        <taxon>Cryptosporidiidae</taxon>
        <taxon>Cryptosporidium</taxon>
    </lineage>
</organism>
<evidence type="ECO:0000313" key="7">
    <source>
        <dbReference type="EMBL" id="CUV07768.1"/>
    </source>
</evidence>
<dbReference type="VEuPathDB" id="CryptoDB:ChTU502y2012_421g0230"/>
<reference evidence="7" key="1">
    <citation type="submission" date="2015-08" db="EMBL/GenBank/DDBJ databases">
        <authorList>
            <person name="Babu N.S."/>
            <person name="Beckwith C.J."/>
            <person name="Beseler K.G."/>
            <person name="Brison A."/>
            <person name="Carone J.V."/>
            <person name="Caskin T.P."/>
            <person name="Diamond M."/>
            <person name="Durham M.E."/>
            <person name="Foxe J.M."/>
            <person name="Go M."/>
            <person name="Henderson B.A."/>
            <person name="Jones I.B."/>
            <person name="McGettigan J.A."/>
            <person name="Micheletti S.J."/>
            <person name="Nasrallah M.E."/>
            <person name="Ortiz D."/>
            <person name="Piller C.R."/>
            <person name="Privatt S.R."/>
            <person name="Schneider S.L."/>
            <person name="Sharp S."/>
            <person name="Smith T.C."/>
            <person name="Stanton J.D."/>
            <person name="Ullery H.E."/>
            <person name="Wilson R.J."/>
            <person name="Serrano M.G."/>
            <person name="Buck G."/>
            <person name="Lee V."/>
            <person name="Wang Y."/>
            <person name="Carvalho R."/>
            <person name="Voegtly L."/>
            <person name="Shi R."/>
            <person name="Duckworth R."/>
            <person name="Johnson A."/>
            <person name="Loviza R."/>
            <person name="Walstead R."/>
            <person name="Shah Z."/>
            <person name="Kiflezghi M."/>
            <person name="Wade K."/>
            <person name="Ball S.L."/>
            <person name="Bradley K.W."/>
            <person name="Asai D.J."/>
            <person name="Bowman C.A."/>
            <person name="Russell D.A."/>
            <person name="Pope W.H."/>
            <person name="Jacobs-Sera D."/>
            <person name="Hendrix R.W."/>
            <person name="Hatfull G.F."/>
        </authorList>
    </citation>
    <scope>NUCLEOTIDE SEQUENCE [LARGE SCALE GENOMIC DNA]</scope>
</reference>
<comment type="catalytic activity">
    <reaction evidence="5">
        <text>ATP + H2O = ADP + phosphate + H(+)</text>
        <dbReference type="Rhea" id="RHEA:13065"/>
        <dbReference type="ChEBI" id="CHEBI:15377"/>
        <dbReference type="ChEBI" id="CHEBI:15378"/>
        <dbReference type="ChEBI" id="CHEBI:30616"/>
        <dbReference type="ChEBI" id="CHEBI:43474"/>
        <dbReference type="ChEBI" id="CHEBI:456216"/>
    </reaction>
</comment>
<evidence type="ECO:0000256" key="3">
    <source>
        <dbReference type="ARBA" id="ARBA00022801"/>
    </source>
</evidence>
<dbReference type="Gene3D" id="3.30.420.40">
    <property type="match status" value="2"/>
</dbReference>
<dbReference type="VEuPathDB" id="CryptoDB:GY17_00000652"/>
<evidence type="ECO:0008006" key="8">
    <source>
        <dbReference type="Google" id="ProtNLM"/>
    </source>
</evidence>
<dbReference type="CDD" id="cd13395">
    <property type="entry name" value="ASKHA_NBD_Arp4_ACTL6-like"/>
    <property type="match status" value="1"/>
</dbReference>
<dbReference type="EMBL" id="LN877954">
    <property type="protein sequence ID" value="CUV07768.1"/>
    <property type="molecule type" value="Genomic_DNA"/>
</dbReference>
<dbReference type="InterPro" id="IPR018181">
    <property type="entry name" value="Heat_shock_70_CS"/>
</dbReference>